<evidence type="ECO:0000256" key="1">
    <source>
        <dbReference type="SAM" id="MobiDB-lite"/>
    </source>
</evidence>
<dbReference type="PROSITE" id="PS50235">
    <property type="entry name" value="USP_3"/>
    <property type="match status" value="1"/>
</dbReference>
<gene>
    <name evidence="3" type="ORF">PCOR1329_LOCUS9842</name>
</gene>
<dbReference type="Pfam" id="PF00443">
    <property type="entry name" value="UCH"/>
    <property type="match status" value="1"/>
</dbReference>
<reference evidence="3" key="1">
    <citation type="submission" date="2023-10" db="EMBL/GenBank/DDBJ databases">
        <authorList>
            <person name="Chen Y."/>
            <person name="Shah S."/>
            <person name="Dougan E. K."/>
            <person name="Thang M."/>
            <person name="Chan C."/>
        </authorList>
    </citation>
    <scope>NUCLEOTIDE SEQUENCE [LARGE SCALE GENOMIC DNA]</scope>
</reference>
<dbReference type="InterPro" id="IPR050185">
    <property type="entry name" value="Ub_carboxyl-term_hydrolase"/>
</dbReference>
<comment type="caution">
    <text evidence="3">The sequence shown here is derived from an EMBL/GenBank/DDBJ whole genome shotgun (WGS) entry which is preliminary data.</text>
</comment>
<feature type="domain" description="USP" evidence="2">
    <location>
        <begin position="1"/>
        <end position="184"/>
    </location>
</feature>
<evidence type="ECO:0000259" key="2">
    <source>
        <dbReference type="PROSITE" id="PS50235"/>
    </source>
</evidence>
<evidence type="ECO:0000313" key="3">
    <source>
        <dbReference type="EMBL" id="CAK0802285.1"/>
    </source>
</evidence>
<name>A0ABN9QFB1_9DINO</name>
<protein>
    <recommendedName>
        <fullName evidence="2">USP domain-containing protein</fullName>
    </recommendedName>
</protein>
<sequence>MAASCFVGVRWLDRVIARLVSRGFNPAFRSFRNREGWDASGVASLRVRSIQRFRCYSGKYEKSKLSVAVPACLDLEEFVLSHAQLKSLAPACVRADDGTADGLSINSLLERLQREGSVSSHYELYALCEHRGDEMQKGHYVAYVNNGPSLAKEQWFGLSDAKVWKCDRAEVLRAEAYIVFYRRQGTMEREGAVGAEGFESEGVPGGTGPAESAAT</sequence>
<dbReference type="EMBL" id="CAUYUJ010002768">
    <property type="protein sequence ID" value="CAK0802285.1"/>
    <property type="molecule type" value="Genomic_DNA"/>
</dbReference>
<evidence type="ECO:0000313" key="4">
    <source>
        <dbReference type="Proteomes" id="UP001189429"/>
    </source>
</evidence>
<dbReference type="InterPro" id="IPR038765">
    <property type="entry name" value="Papain-like_cys_pep_sf"/>
</dbReference>
<proteinExistence type="predicted"/>
<dbReference type="CDD" id="cd02257">
    <property type="entry name" value="Peptidase_C19"/>
    <property type="match status" value="1"/>
</dbReference>
<dbReference type="Proteomes" id="UP001189429">
    <property type="component" value="Unassembled WGS sequence"/>
</dbReference>
<dbReference type="PANTHER" id="PTHR21646">
    <property type="entry name" value="UBIQUITIN CARBOXYL-TERMINAL HYDROLASE"/>
    <property type="match status" value="1"/>
</dbReference>
<dbReference type="InterPro" id="IPR028889">
    <property type="entry name" value="USP"/>
</dbReference>
<dbReference type="PANTHER" id="PTHR21646:SF76">
    <property type="entry name" value="UBIQUITIN CARBOXYL-TERMINAL HYDROLASE 32"/>
    <property type="match status" value="1"/>
</dbReference>
<keyword evidence="4" id="KW-1185">Reference proteome</keyword>
<dbReference type="Gene3D" id="3.90.70.10">
    <property type="entry name" value="Cysteine proteinases"/>
    <property type="match status" value="1"/>
</dbReference>
<organism evidence="3 4">
    <name type="scientific">Prorocentrum cordatum</name>
    <dbReference type="NCBI Taxonomy" id="2364126"/>
    <lineage>
        <taxon>Eukaryota</taxon>
        <taxon>Sar</taxon>
        <taxon>Alveolata</taxon>
        <taxon>Dinophyceae</taxon>
        <taxon>Prorocentrales</taxon>
        <taxon>Prorocentraceae</taxon>
        <taxon>Prorocentrum</taxon>
    </lineage>
</organism>
<feature type="region of interest" description="Disordered" evidence="1">
    <location>
        <begin position="195"/>
        <end position="215"/>
    </location>
</feature>
<dbReference type="SUPFAM" id="SSF54001">
    <property type="entry name" value="Cysteine proteinases"/>
    <property type="match status" value="1"/>
</dbReference>
<dbReference type="InterPro" id="IPR018200">
    <property type="entry name" value="USP_CS"/>
</dbReference>
<dbReference type="PROSITE" id="PS00973">
    <property type="entry name" value="USP_2"/>
    <property type="match status" value="1"/>
</dbReference>
<dbReference type="InterPro" id="IPR001394">
    <property type="entry name" value="Peptidase_C19_UCH"/>
</dbReference>
<accession>A0ABN9QFB1</accession>